<dbReference type="FunFam" id="4.10.910.10:FF:000001">
    <property type="entry name" value="30S ribosomal protein S13"/>
    <property type="match status" value="1"/>
</dbReference>
<dbReference type="PROSITE" id="PS50159">
    <property type="entry name" value="RIBOSOMAL_S13_2"/>
    <property type="match status" value="1"/>
</dbReference>
<evidence type="ECO:0000256" key="1">
    <source>
        <dbReference type="ARBA" id="ARBA00008080"/>
    </source>
</evidence>
<dbReference type="GO" id="GO:0000049">
    <property type="term" value="F:tRNA binding"/>
    <property type="evidence" value="ECO:0007669"/>
    <property type="project" value="UniProtKB-UniRule"/>
</dbReference>
<dbReference type="EMBL" id="LGHJ01000018">
    <property type="protein sequence ID" value="KPL74177.1"/>
    <property type="molecule type" value="Genomic_DNA"/>
</dbReference>
<evidence type="ECO:0000313" key="10">
    <source>
        <dbReference type="EMBL" id="KPL74177.1"/>
    </source>
</evidence>
<evidence type="ECO:0000313" key="11">
    <source>
        <dbReference type="Proteomes" id="UP000050514"/>
    </source>
</evidence>
<comment type="function">
    <text evidence="7">Located at the top of the head of the 30S subunit, it contacts several helices of the 16S rRNA. In the 70S ribosome it contacts the 23S rRNA (bridge B1a) and protein L5 of the 50S subunit (bridge B1b), connecting the 2 subunits; these bridges are implicated in subunit movement. Contacts the tRNAs in the A and P-sites.</text>
</comment>
<dbReference type="Pfam" id="PF00416">
    <property type="entry name" value="Ribosomal_S13"/>
    <property type="match status" value="1"/>
</dbReference>
<dbReference type="InterPro" id="IPR010979">
    <property type="entry name" value="Ribosomal_uS13-like_H2TH"/>
</dbReference>
<evidence type="ECO:0000256" key="6">
    <source>
        <dbReference type="ARBA" id="ARBA00035166"/>
    </source>
</evidence>
<dbReference type="PANTHER" id="PTHR10871:SF1">
    <property type="entry name" value="SMALL RIBOSOMAL SUBUNIT PROTEIN US13M"/>
    <property type="match status" value="1"/>
</dbReference>
<evidence type="ECO:0000256" key="9">
    <source>
        <dbReference type="SAM" id="MobiDB-lite"/>
    </source>
</evidence>
<keyword evidence="2 7" id="KW-0699">rRNA-binding</keyword>
<keyword evidence="7" id="KW-0820">tRNA-binding</keyword>
<dbReference type="Gene3D" id="1.10.8.50">
    <property type="match status" value="1"/>
</dbReference>
<dbReference type="InterPro" id="IPR001892">
    <property type="entry name" value="Ribosomal_uS13"/>
</dbReference>
<dbReference type="OrthoDB" id="9803610at2"/>
<dbReference type="InterPro" id="IPR027437">
    <property type="entry name" value="Rbsml_uS13_C"/>
</dbReference>
<dbReference type="GO" id="GO:0015935">
    <property type="term" value="C:small ribosomal subunit"/>
    <property type="evidence" value="ECO:0007669"/>
    <property type="project" value="TreeGrafter"/>
</dbReference>
<dbReference type="GO" id="GO:0019843">
    <property type="term" value="F:rRNA binding"/>
    <property type="evidence" value="ECO:0007669"/>
    <property type="project" value="UniProtKB-UniRule"/>
</dbReference>
<evidence type="ECO:0000256" key="5">
    <source>
        <dbReference type="ARBA" id="ARBA00023274"/>
    </source>
</evidence>
<dbReference type="InterPro" id="IPR018269">
    <property type="entry name" value="Ribosomal_uS13_CS"/>
</dbReference>
<protein>
    <recommendedName>
        <fullName evidence="6 7">Small ribosomal subunit protein uS13</fullName>
    </recommendedName>
</protein>
<proteinExistence type="inferred from homology"/>
<dbReference type="InterPro" id="IPR019980">
    <property type="entry name" value="Ribosomal_uS13_bac-type"/>
</dbReference>
<reference evidence="10 11" key="1">
    <citation type="submission" date="2015-07" db="EMBL/GenBank/DDBJ databases">
        <title>Draft genome of Bellilinea caldifistulae DSM 17877.</title>
        <authorList>
            <person name="Hemp J."/>
            <person name="Ward L.M."/>
            <person name="Pace L.A."/>
            <person name="Fischer W.W."/>
        </authorList>
    </citation>
    <scope>NUCLEOTIDE SEQUENCE [LARGE SCALE GENOMIC DNA]</scope>
    <source>
        <strain evidence="10 11">GOMI-1</strain>
    </source>
</reference>
<dbReference type="RefSeq" id="WP_061915331.1">
    <property type="nucleotide sequence ID" value="NZ_DF967971.1"/>
</dbReference>
<evidence type="ECO:0000256" key="3">
    <source>
        <dbReference type="ARBA" id="ARBA00022884"/>
    </source>
</evidence>
<comment type="similarity">
    <text evidence="1 7 8">Belongs to the universal ribosomal protein uS13 family.</text>
</comment>
<evidence type="ECO:0000256" key="4">
    <source>
        <dbReference type="ARBA" id="ARBA00022980"/>
    </source>
</evidence>
<dbReference type="HAMAP" id="MF_01315">
    <property type="entry name" value="Ribosomal_uS13"/>
    <property type="match status" value="1"/>
</dbReference>
<evidence type="ECO:0000256" key="2">
    <source>
        <dbReference type="ARBA" id="ARBA00022730"/>
    </source>
</evidence>
<sequence>MARIEGVDLPRNKRVEVALTYIYGIGPTRARKILADTKVNPDTRVKDLTETDVNLLRDYIAQNYKVEGDLRREVQMNIKRLIEIGCYRGLRHRRNLPVRGQRTRTNARTRKGPKKTVAGRGRRRGAAKK</sequence>
<evidence type="ECO:0000256" key="7">
    <source>
        <dbReference type="HAMAP-Rule" id="MF_01315"/>
    </source>
</evidence>
<dbReference type="PANTHER" id="PTHR10871">
    <property type="entry name" value="30S RIBOSOMAL PROTEIN S13/40S RIBOSOMAL PROTEIN S18"/>
    <property type="match status" value="1"/>
</dbReference>
<keyword evidence="11" id="KW-1185">Reference proteome</keyword>
<dbReference type="NCBIfam" id="TIGR03631">
    <property type="entry name" value="uS13_bact"/>
    <property type="match status" value="1"/>
</dbReference>
<dbReference type="PIRSF" id="PIRSF002134">
    <property type="entry name" value="Ribosomal_S13"/>
    <property type="match status" value="1"/>
</dbReference>
<dbReference type="SUPFAM" id="SSF46946">
    <property type="entry name" value="S13-like H2TH domain"/>
    <property type="match status" value="1"/>
</dbReference>
<feature type="compositionally biased region" description="Basic residues" evidence="9">
    <location>
        <begin position="120"/>
        <end position="129"/>
    </location>
</feature>
<feature type="region of interest" description="Disordered" evidence="9">
    <location>
        <begin position="93"/>
        <end position="129"/>
    </location>
</feature>
<dbReference type="PROSITE" id="PS00646">
    <property type="entry name" value="RIBOSOMAL_S13_1"/>
    <property type="match status" value="1"/>
</dbReference>
<dbReference type="STRING" id="360411.AC812_12720"/>
<dbReference type="FunFam" id="1.10.8.50:FF:000001">
    <property type="entry name" value="30S ribosomal protein S13"/>
    <property type="match status" value="1"/>
</dbReference>
<comment type="subunit">
    <text evidence="7">Part of the 30S ribosomal subunit. Forms a loose heterodimer with protein S19. Forms two bridges to the 50S subunit in the 70S ribosome.</text>
</comment>
<dbReference type="GO" id="GO:0005829">
    <property type="term" value="C:cytosol"/>
    <property type="evidence" value="ECO:0007669"/>
    <property type="project" value="TreeGrafter"/>
</dbReference>
<dbReference type="Proteomes" id="UP000050514">
    <property type="component" value="Unassembled WGS sequence"/>
</dbReference>
<keyword evidence="3 7" id="KW-0694">RNA-binding</keyword>
<keyword evidence="5 7" id="KW-0687">Ribonucleoprotein</keyword>
<accession>A0A0P6XPQ4</accession>
<dbReference type="Gene3D" id="4.10.910.10">
    <property type="entry name" value="30s ribosomal protein s13, domain 2"/>
    <property type="match status" value="1"/>
</dbReference>
<gene>
    <name evidence="7" type="primary">rpsM</name>
    <name evidence="10" type="ORF">AC812_12720</name>
</gene>
<comment type="caution">
    <text evidence="10">The sequence shown here is derived from an EMBL/GenBank/DDBJ whole genome shotgun (WGS) entry which is preliminary data.</text>
</comment>
<keyword evidence="4 7" id="KW-0689">Ribosomal protein</keyword>
<organism evidence="10 11">
    <name type="scientific">Bellilinea caldifistulae</name>
    <dbReference type="NCBI Taxonomy" id="360411"/>
    <lineage>
        <taxon>Bacteria</taxon>
        <taxon>Bacillati</taxon>
        <taxon>Chloroflexota</taxon>
        <taxon>Anaerolineae</taxon>
        <taxon>Anaerolineales</taxon>
        <taxon>Anaerolineaceae</taxon>
        <taxon>Bellilinea</taxon>
    </lineage>
</organism>
<dbReference type="GO" id="GO:0003735">
    <property type="term" value="F:structural constituent of ribosome"/>
    <property type="evidence" value="ECO:0007669"/>
    <property type="project" value="InterPro"/>
</dbReference>
<feature type="compositionally biased region" description="Basic residues" evidence="9">
    <location>
        <begin position="93"/>
        <end position="114"/>
    </location>
</feature>
<name>A0A0P6XPQ4_9CHLR</name>
<dbReference type="GO" id="GO:0006412">
    <property type="term" value="P:translation"/>
    <property type="evidence" value="ECO:0007669"/>
    <property type="project" value="UniProtKB-UniRule"/>
</dbReference>
<dbReference type="PATRIC" id="fig|360411.5.peg.602"/>
<evidence type="ECO:0000256" key="8">
    <source>
        <dbReference type="RuleBase" id="RU003830"/>
    </source>
</evidence>
<dbReference type="AlphaFoldDB" id="A0A0P6XPQ4"/>